<accession>A0A2V0PA52</accession>
<evidence type="ECO:0000313" key="2">
    <source>
        <dbReference type="EMBL" id="GBF94740.1"/>
    </source>
</evidence>
<dbReference type="AlphaFoldDB" id="A0A2V0PA52"/>
<dbReference type="EMBL" id="BDRX01000055">
    <property type="protein sequence ID" value="GBF94740.1"/>
    <property type="molecule type" value="Genomic_DNA"/>
</dbReference>
<comment type="caution">
    <text evidence="2">The sequence shown here is derived from an EMBL/GenBank/DDBJ whole genome shotgun (WGS) entry which is preliminary data.</text>
</comment>
<evidence type="ECO:0000256" key="1">
    <source>
        <dbReference type="SAM" id="MobiDB-lite"/>
    </source>
</evidence>
<dbReference type="InParanoid" id="A0A2V0PA52"/>
<feature type="compositionally biased region" description="Gly residues" evidence="1">
    <location>
        <begin position="93"/>
        <end position="103"/>
    </location>
</feature>
<feature type="region of interest" description="Disordered" evidence="1">
    <location>
        <begin position="67"/>
        <end position="148"/>
    </location>
</feature>
<feature type="compositionally biased region" description="Acidic residues" evidence="1">
    <location>
        <begin position="130"/>
        <end position="145"/>
    </location>
</feature>
<reference evidence="2 3" key="1">
    <citation type="journal article" date="2018" name="Sci. Rep.">
        <title>Raphidocelis subcapitata (=Pseudokirchneriella subcapitata) provides an insight into genome evolution and environmental adaptations in the Sphaeropleales.</title>
        <authorList>
            <person name="Suzuki S."/>
            <person name="Yamaguchi H."/>
            <person name="Nakajima N."/>
            <person name="Kawachi M."/>
        </authorList>
    </citation>
    <scope>NUCLEOTIDE SEQUENCE [LARGE SCALE GENOMIC DNA]</scope>
    <source>
        <strain evidence="2 3">NIES-35</strain>
    </source>
</reference>
<dbReference type="OrthoDB" id="542485at2759"/>
<name>A0A2V0PA52_9CHLO</name>
<proteinExistence type="predicted"/>
<protein>
    <submittedName>
        <fullName evidence="2">Uncharacterized protein</fullName>
    </submittedName>
</protein>
<gene>
    <name evidence="2" type="ORF">Rsub_07623</name>
</gene>
<evidence type="ECO:0000313" key="3">
    <source>
        <dbReference type="Proteomes" id="UP000247498"/>
    </source>
</evidence>
<dbReference type="Proteomes" id="UP000247498">
    <property type="component" value="Unassembled WGS sequence"/>
</dbReference>
<keyword evidence="3" id="KW-1185">Reference proteome</keyword>
<sequence>MQGAKAAFVNYVEHEGLAKLTIQILALTCVGCLAYTWGYAEGIHNAHVVLPTTHGVRGAHGAHLAHFGGSSSSSSGGGGGGGNSTSPASSSAYGGGGGSGAPAGGSAKAGSEQPHSEHQRQHGQPGLPDPSEESPEGGGDPEDIDAVGRRRLRGAAAAAAAAVPRMRRPGLGP</sequence>
<organism evidence="2 3">
    <name type="scientific">Raphidocelis subcapitata</name>
    <dbReference type="NCBI Taxonomy" id="307507"/>
    <lineage>
        <taxon>Eukaryota</taxon>
        <taxon>Viridiplantae</taxon>
        <taxon>Chlorophyta</taxon>
        <taxon>core chlorophytes</taxon>
        <taxon>Chlorophyceae</taxon>
        <taxon>CS clade</taxon>
        <taxon>Sphaeropleales</taxon>
        <taxon>Selenastraceae</taxon>
        <taxon>Raphidocelis</taxon>
    </lineage>
</organism>